<reference evidence="2 3" key="1">
    <citation type="journal article" date="2014" name="Science">
        <title>Plant genetics. Early allopolyploid evolution in the post-Neolithic Brassica napus oilseed genome.</title>
        <authorList>
            <person name="Chalhoub B."/>
            <person name="Denoeud F."/>
            <person name="Liu S."/>
            <person name="Parkin I.A."/>
            <person name="Tang H."/>
            <person name="Wang X."/>
            <person name="Chiquet J."/>
            <person name="Belcram H."/>
            <person name="Tong C."/>
            <person name="Samans B."/>
            <person name="Correa M."/>
            <person name="Da Silva C."/>
            <person name="Just J."/>
            <person name="Falentin C."/>
            <person name="Koh C.S."/>
            <person name="Le Clainche I."/>
            <person name="Bernard M."/>
            <person name="Bento P."/>
            <person name="Noel B."/>
            <person name="Labadie K."/>
            <person name="Alberti A."/>
            <person name="Charles M."/>
            <person name="Arnaud D."/>
            <person name="Guo H."/>
            <person name="Daviaud C."/>
            <person name="Alamery S."/>
            <person name="Jabbari K."/>
            <person name="Zhao M."/>
            <person name="Edger P.P."/>
            <person name="Chelaifa H."/>
            <person name="Tack D."/>
            <person name="Lassalle G."/>
            <person name="Mestiri I."/>
            <person name="Schnel N."/>
            <person name="Le Paslier M.C."/>
            <person name="Fan G."/>
            <person name="Renault V."/>
            <person name="Bayer P.E."/>
            <person name="Golicz A.A."/>
            <person name="Manoli S."/>
            <person name="Lee T.H."/>
            <person name="Thi V.H."/>
            <person name="Chalabi S."/>
            <person name="Hu Q."/>
            <person name="Fan C."/>
            <person name="Tollenaere R."/>
            <person name="Lu Y."/>
            <person name="Battail C."/>
            <person name="Shen J."/>
            <person name="Sidebottom C.H."/>
            <person name="Wang X."/>
            <person name="Canaguier A."/>
            <person name="Chauveau A."/>
            <person name="Berard A."/>
            <person name="Deniot G."/>
            <person name="Guan M."/>
            <person name="Liu Z."/>
            <person name="Sun F."/>
            <person name="Lim Y.P."/>
            <person name="Lyons E."/>
            <person name="Town C.D."/>
            <person name="Bancroft I."/>
            <person name="Wang X."/>
            <person name="Meng J."/>
            <person name="Ma J."/>
            <person name="Pires J.C."/>
            <person name="King G.J."/>
            <person name="Brunel D."/>
            <person name="Delourme R."/>
            <person name="Renard M."/>
            <person name="Aury J.M."/>
            <person name="Adams K.L."/>
            <person name="Batley J."/>
            <person name="Snowdon R.J."/>
            <person name="Tost J."/>
            <person name="Edwards D."/>
            <person name="Zhou Y."/>
            <person name="Hua W."/>
            <person name="Sharpe A.G."/>
            <person name="Paterson A.H."/>
            <person name="Guan C."/>
            <person name="Wincker P."/>
        </authorList>
    </citation>
    <scope>NUCLEOTIDE SEQUENCE [LARGE SCALE GENOMIC DNA]</scope>
    <source>
        <strain evidence="3">cv. Darmor-bzh</strain>
    </source>
</reference>
<name>A0A078IWB4_BRANA</name>
<dbReference type="PaxDb" id="3708-A0A078IWB4"/>
<accession>A0A078IWB4</accession>
<keyword evidence="3" id="KW-1185">Reference proteome</keyword>
<dbReference type="AlphaFoldDB" id="A0A078IWB4"/>
<evidence type="ECO:0000313" key="1">
    <source>
        <dbReference type="EMBL" id="CAF2136519.1"/>
    </source>
</evidence>
<dbReference type="Proteomes" id="UP000028999">
    <property type="component" value="Unassembled WGS sequence"/>
</dbReference>
<reference evidence="2" key="2">
    <citation type="submission" date="2014-06" db="EMBL/GenBank/DDBJ databases">
        <authorList>
            <person name="Genoscope - CEA"/>
        </authorList>
    </citation>
    <scope>NUCLEOTIDE SEQUENCE</scope>
</reference>
<sequence>MISSGPGRKRRKHQLPACKTASAFVTSRFDPCSVSVTRVQSAHDR</sequence>
<organism evidence="2 3">
    <name type="scientific">Brassica napus</name>
    <name type="common">Rape</name>
    <dbReference type="NCBI Taxonomy" id="3708"/>
    <lineage>
        <taxon>Eukaryota</taxon>
        <taxon>Viridiplantae</taxon>
        <taxon>Streptophyta</taxon>
        <taxon>Embryophyta</taxon>
        <taxon>Tracheophyta</taxon>
        <taxon>Spermatophyta</taxon>
        <taxon>Magnoliopsida</taxon>
        <taxon>eudicotyledons</taxon>
        <taxon>Gunneridae</taxon>
        <taxon>Pentapetalae</taxon>
        <taxon>rosids</taxon>
        <taxon>malvids</taxon>
        <taxon>Brassicales</taxon>
        <taxon>Brassicaceae</taxon>
        <taxon>Brassiceae</taxon>
        <taxon>Brassica</taxon>
    </lineage>
</organism>
<gene>
    <name evidence="2" type="primary">BnaA02g04060D</name>
    <name evidence="1" type="ORF">DARMORV10_A02P04830.1</name>
    <name evidence="2" type="ORF">GSBRNA2T00010271001</name>
</gene>
<dbReference type="Gramene" id="CDY53248">
    <property type="protein sequence ID" value="CDY53248"/>
    <property type="gene ID" value="GSBRNA2T00010271001"/>
</dbReference>
<protein>
    <submittedName>
        <fullName evidence="1">(rape) hypothetical protein</fullName>
    </submittedName>
    <submittedName>
        <fullName evidence="2">BnaA02g04060D protein</fullName>
    </submittedName>
</protein>
<dbReference type="Proteomes" id="UP001295469">
    <property type="component" value="Chromosome A02"/>
</dbReference>
<reference evidence="1" key="3">
    <citation type="submission" date="2021-01" db="EMBL/GenBank/DDBJ databases">
        <authorList>
            <consortium name="Genoscope - CEA"/>
            <person name="William W."/>
        </authorList>
    </citation>
    <scope>NUCLEOTIDE SEQUENCE</scope>
</reference>
<proteinExistence type="predicted"/>
<evidence type="ECO:0000313" key="2">
    <source>
        <dbReference type="EMBL" id="CDY53248.1"/>
    </source>
</evidence>
<evidence type="ECO:0000313" key="3">
    <source>
        <dbReference type="Proteomes" id="UP000028999"/>
    </source>
</evidence>
<dbReference type="EMBL" id="LK033180">
    <property type="protein sequence ID" value="CDY53248.1"/>
    <property type="molecule type" value="Genomic_DNA"/>
</dbReference>
<dbReference type="EMBL" id="HG994356">
    <property type="protein sequence ID" value="CAF2136519.1"/>
    <property type="molecule type" value="Genomic_DNA"/>
</dbReference>